<dbReference type="AlphaFoldDB" id="A0A495MNZ1"/>
<accession>A0A495MNZ1</accession>
<dbReference type="PANTHER" id="PTHR44520">
    <property type="entry name" value="RESPONSE REGULATOR RCP1-RELATED"/>
    <property type="match status" value="1"/>
</dbReference>
<organism evidence="3 4">
    <name type="scientific">Flavobacterium endophyticum</name>
    <dbReference type="NCBI Taxonomy" id="1540163"/>
    <lineage>
        <taxon>Bacteria</taxon>
        <taxon>Pseudomonadati</taxon>
        <taxon>Bacteroidota</taxon>
        <taxon>Flavobacteriia</taxon>
        <taxon>Flavobacteriales</taxon>
        <taxon>Flavobacteriaceae</taxon>
        <taxon>Flavobacterium</taxon>
    </lineage>
</organism>
<gene>
    <name evidence="3" type="ORF">CLV94_1584</name>
</gene>
<name>A0A495MNZ1_9FLAO</name>
<keyword evidence="1" id="KW-0597">Phosphoprotein</keyword>
<comment type="caution">
    <text evidence="3">The sequence shown here is derived from an EMBL/GenBank/DDBJ whole genome shotgun (WGS) entry which is preliminary data.</text>
</comment>
<evidence type="ECO:0000313" key="3">
    <source>
        <dbReference type="EMBL" id="RKS26523.1"/>
    </source>
</evidence>
<dbReference type="InterPro" id="IPR001789">
    <property type="entry name" value="Sig_transdc_resp-reg_receiver"/>
</dbReference>
<protein>
    <submittedName>
        <fullName evidence="3">Response regulator receiver domain-containing protein</fullName>
    </submittedName>
</protein>
<dbReference type="PANTHER" id="PTHR44520:SF2">
    <property type="entry name" value="RESPONSE REGULATOR RCP1"/>
    <property type="match status" value="1"/>
</dbReference>
<evidence type="ECO:0000313" key="4">
    <source>
        <dbReference type="Proteomes" id="UP000277579"/>
    </source>
</evidence>
<dbReference type="GO" id="GO:0000160">
    <property type="term" value="P:phosphorelay signal transduction system"/>
    <property type="evidence" value="ECO:0007669"/>
    <property type="project" value="InterPro"/>
</dbReference>
<dbReference type="Pfam" id="PF00072">
    <property type="entry name" value="Response_reg"/>
    <property type="match status" value="1"/>
</dbReference>
<dbReference type="EMBL" id="RBLC01000001">
    <property type="protein sequence ID" value="RKS26523.1"/>
    <property type="molecule type" value="Genomic_DNA"/>
</dbReference>
<evidence type="ECO:0000256" key="1">
    <source>
        <dbReference type="PROSITE-ProRule" id="PRU00169"/>
    </source>
</evidence>
<dbReference type="InterPro" id="IPR052893">
    <property type="entry name" value="TCS_response_regulator"/>
</dbReference>
<dbReference type="Proteomes" id="UP000277579">
    <property type="component" value="Unassembled WGS sequence"/>
</dbReference>
<reference evidence="3 4" key="1">
    <citation type="submission" date="2018-10" db="EMBL/GenBank/DDBJ databases">
        <title>Genomic Encyclopedia of Archaeal and Bacterial Type Strains, Phase II (KMG-II): from individual species to whole genera.</title>
        <authorList>
            <person name="Goeker M."/>
        </authorList>
    </citation>
    <scope>NUCLEOTIDE SEQUENCE [LARGE SCALE GENOMIC DNA]</scope>
    <source>
        <strain evidence="3 4">DSM 29537</strain>
    </source>
</reference>
<dbReference type="OrthoDB" id="7631574at2"/>
<dbReference type="SUPFAM" id="SSF52172">
    <property type="entry name" value="CheY-like"/>
    <property type="match status" value="1"/>
</dbReference>
<proteinExistence type="predicted"/>
<dbReference type="PROSITE" id="PS50110">
    <property type="entry name" value="RESPONSE_REGULATORY"/>
    <property type="match status" value="1"/>
</dbReference>
<dbReference type="SMART" id="SM00448">
    <property type="entry name" value="REC"/>
    <property type="match status" value="1"/>
</dbReference>
<dbReference type="RefSeq" id="WP_121375838.1">
    <property type="nucleotide sequence ID" value="NZ_RBLC01000001.1"/>
</dbReference>
<keyword evidence="4" id="KW-1185">Reference proteome</keyword>
<dbReference type="InterPro" id="IPR011006">
    <property type="entry name" value="CheY-like_superfamily"/>
</dbReference>
<dbReference type="Gene3D" id="3.40.50.2300">
    <property type="match status" value="1"/>
</dbReference>
<sequence length="150" mass="17393">MAKEGKMHIVLADDDQDDRELFREAIEELNLDVELTLFKNGDELLDYLHDPGNEKLPHILFLDLNMLCTKYDDCLTEIRRHSRFKDLSIAIYSSSSSETDVHATFVGGANIYIKKPNDFEVLKQSLREVLKINWQFHTSGLDKGTFLFRI</sequence>
<feature type="domain" description="Response regulatory" evidence="2">
    <location>
        <begin position="8"/>
        <end position="130"/>
    </location>
</feature>
<evidence type="ECO:0000259" key="2">
    <source>
        <dbReference type="PROSITE" id="PS50110"/>
    </source>
</evidence>
<feature type="modified residue" description="4-aspartylphosphate" evidence="1">
    <location>
        <position position="63"/>
    </location>
</feature>